<feature type="binding site" evidence="1">
    <location>
        <position position="102"/>
    </location>
    <ligand>
        <name>Zn(2+)</name>
        <dbReference type="ChEBI" id="CHEBI:29105"/>
        <label>3</label>
    </ligand>
</feature>
<dbReference type="OrthoDB" id="9808747at2"/>
<dbReference type="InterPro" id="IPR016195">
    <property type="entry name" value="Pol/histidinol_Pase-like"/>
</dbReference>
<dbReference type="InterPro" id="IPR023710">
    <property type="entry name" value="Phosphatase_YcdX_put"/>
</dbReference>
<reference evidence="3" key="1">
    <citation type="submission" date="2015-09" db="EMBL/GenBank/DDBJ databases">
        <authorList>
            <person name="Shao Z."/>
            <person name="Wang L."/>
        </authorList>
    </citation>
    <scope>NUCLEOTIDE SEQUENCE [LARGE SCALE GENOMIC DNA]</scope>
    <source>
        <strain evidence="3">F13-1</strain>
    </source>
</reference>
<dbReference type="GO" id="GO:0005829">
    <property type="term" value="C:cytosol"/>
    <property type="evidence" value="ECO:0007669"/>
    <property type="project" value="TreeGrafter"/>
</dbReference>
<dbReference type="FunFam" id="3.20.20.140:FF:000008">
    <property type="entry name" value="Probable phosphatase YcdX"/>
    <property type="match status" value="1"/>
</dbReference>
<dbReference type="GO" id="GO:0008270">
    <property type="term" value="F:zinc ion binding"/>
    <property type="evidence" value="ECO:0007669"/>
    <property type="project" value="UniProtKB-UniRule"/>
</dbReference>
<dbReference type="NCBIfam" id="NF006702">
    <property type="entry name" value="PRK09248.1"/>
    <property type="match status" value="1"/>
</dbReference>
<dbReference type="CDD" id="cd07437">
    <property type="entry name" value="PHP_HisPPase_Ycdx_like"/>
    <property type="match status" value="1"/>
</dbReference>
<dbReference type="SMART" id="SM00481">
    <property type="entry name" value="POLIIIAc"/>
    <property type="match status" value="1"/>
</dbReference>
<dbReference type="AlphaFoldDB" id="A0A231N165"/>
<dbReference type="RefSeq" id="WP_094038923.1">
    <property type="nucleotide sequence ID" value="NZ_CP012621.1"/>
</dbReference>
<sequence length="247" mass="27418">MTYLVDTHNHTVASTHAYSTVHDYLPIARARGIKLFALTDHGPDMADAPHYWHFVNMRVLPRVVDGVGILRGIEANIRNEAGEIDFPERYFDCLDLVVAGFHEPVFPPADRARHTTAMINAIKSGKVDIISHPGNPAYPIDIAAVAAAAAEHRVALEINNSSFNHSRQGSEANCRAIVAAARDSGAWLAFGSDSHVAFTLGQFEHCHRLVTELDFPRERILATDPDKLLSFLERRGHPRIAEFDELR</sequence>
<dbReference type="KEGG" id="zdf:AN401_01870"/>
<dbReference type="PANTHER" id="PTHR36928">
    <property type="entry name" value="PHOSPHATASE YCDX-RELATED"/>
    <property type="match status" value="1"/>
</dbReference>
<comment type="similarity">
    <text evidence="1">Belongs to the PHP family.</text>
</comment>
<feature type="binding site" evidence="1">
    <location>
        <position position="74"/>
    </location>
    <ligand>
        <name>Zn(2+)</name>
        <dbReference type="ChEBI" id="CHEBI:29105"/>
        <label>1</label>
    </ligand>
</feature>
<dbReference type="PANTHER" id="PTHR36928:SF1">
    <property type="entry name" value="PHOSPHATASE YCDX-RELATED"/>
    <property type="match status" value="1"/>
</dbReference>
<keyword evidence="1" id="KW-0862">Zinc</keyword>
<dbReference type="InterPro" id="IPR050243">
    <property type="entry name" value="PHP_phosphatase"/>
</dbReference>
<dbReference type="EMBL" id="CP012621">
    <property type="protein sequence ID" value="ATG72750.1"/>
    <property type="molecule type" value="Genomic_DNA"/>
</dbReference>
<dbReference type="InterPro" id="IPR004013">
    <property type="entry name" value="PHP_dom"/>
</dbReference>
<organism evidence="2 3">
    <name type="scientific">Zobellella denitrificans</name>
    <dbReference type="NCBI Taxonomy" id="347534"/>
    <lineage>
        <taxon>Bacteria</taxon>
        <taxon>Pseudomonadati</taxon>
        <taxon>Pseudomonadota</taxon>
        <taxon>Gammaproteobacteria</taxon>
        <taxon>Aeromonadales</taxon>
        <taxon>Aeromonadaceae</taxon>
        <taxon>Zobellella</taxon>
    </lineage>
</organism>
<dbReference type="Gene3D" id="3.20.20.140">
    <property type="entry name" value="Metal-dependent hydrolases"/>
    <property type="match status" value="1"/>
</dbReference>
<evidence type="ECO:0000256" key="1">
    <source>
        <dbReference type="HAMAP-Rule" id="MF_01561"/>
    </source>
</evidence>
<gene>
    <name evidence="2" type="ORF">AN401_01870</name>
</gene>
<feature type="binding site" evidence="1">
    <location>
        <position position="74"/>
    </location>
    <ligand>
        <name>Zn(2+)</name>
        <dbReference type="ChEBI" id="CHEBI:29105"/>
        <label>3</label>
    </ligand>
</feature>
<name>A0A231N165_9GAMM</name>
<feature type="binding site" evidence="1">
    <location>
        <position position="193"/>
    </location>
    <ligand>
        <name>Zn(2+)</name>
        <dbReference type="ChEBI" id="CHEBI:29105"/>
        <label>1</label>
    </ligand>
</feature>
<feature type="binding site" evidence="1">
    <location>
        <position position="10"/>
    </location>
    <ligand>
        <name>Zn(2+)</name>
        <dbReference type="ChEBI" id="CHEBI:29105"/>
        <label>1</label>
    </ligand>
</feature>
<feature type="binding site" evidence="1">
    <location>
        <position position="41"/>
    </location>
    <ligand>
        <name>Zn(2+)</name>
        <dbReference type="ChEBI" id="CHEBI:29105"/>
        <label>2</label>
    </ligand>
</feature>
<evidence type="ECO:0000313" key="3">
    <source>
        <dbReference type="Proteomes" id="UP000217763"/>
    </source>
</evidence>
<dbReference type="SUPFAM" id="SSF89550">
    <property type="entry name" value="PHP domain-like"/>
    <property type="match status" value="1"/>
</dbReference>
<keyword evidence="3" id="KW-1185">Reference proteome</keyword>
<dbReference type="Proteomes" id="UP000217763">
    <property type="component" value="Chromosome"/>
</dbReference>
<keyword evidence="1" id="KW-0479">Metal-binding</keyword>
<dbReference type="InterPro" id="IPR003141">
    <property type="entry name" value="Pol/His_phosphatase_N"/>
</dbReference>
<dbReference type="Pfam" id="PF02811">
    <property type="entry name" value="PHP"/>
    <property type="match status" value="1"/>
</dbReference>
<keyword evidence="1 2" id="KW-0378">Hydrolase</keyword>
<feature type="binding site" evidence="1">
    <location>
        <position position="195"/>
    </location>
    <ligand>
        <name>Zn(2+)</name>
        <dbReference type="ChEBI" id="CHEBI:29105"/>
        <label>2</label>
    </ligand>
</feature>
<evidence type="ECO:0000313" key="2">
    <source>
        <dbReference type="EMBL" id="ATG72750.1"/>
    </source>
</evidence>
<proteinExistence type="inferred from homology"/>
<feature type="binding site" evidence="1">
    <location>
        <position position="132"/>
    </location>
    <ligand>
        <name>Zn(2+)</name>
        <dbReference type="ChEBI" id="CHEBI:29105"/>
        <label>3</label>
    </ligand>
</feature>
<feature type="binding site" evidence="1">
    <location>
        <position position="16"/>
    </location>
    <ligand>
        <name>Zn(2+)</name>
        <dbReference type="ChEBI" id="CHEBI:29105"/>
        <label>2</label>
    </ligand>
</feature>
<accession>A0A231N165</accession>
<dbReference type="HAMAP" id="MF_01561">
    <property type="entry name" value="YcdX_phosphat"/>
    <property type="match status" value="1"/>
</dbReference>
<feature type="binding site" evidence="1">
    <location>
        <position position="8"/>
    </location>
    <ligand>
        <name>Zn(2+)</name>
        <dbReference type="ChEBI" id="CHEBI:29105"/>
        <label>1</label>
    </ligand>
</feature>
<comment type="cofactor">
    <cofactor evidence="1">
        <name>Zn(2+)</name>
        <dbReference type="ChEBI" id="CHEBI:29105"/>
    </cofactor>
    <text evidence="1">Binds 3 Zn(2+) ions per subunit.</text>
</comment>
<dbReference type="GO" id="GO:0016791">
    <property type="term" value="F:phosphatase activity"/>
    <property type="evidence" value="ECO:0007669"/>
    <property type="project" value="UniProtKB-UniRule"/>
</dbReference>
<protein>
    <submittedName>
        <fullName evidence="2">Hydrolase</fullName>
    </submittedName>
</protein>
<dbReference type="GO" id="GO:0071978">
    <property type="term" value="P:bacterial-type flagellum-dependent swarming motility"/>
    <property type="evidence" value="ECO:0007669"/>
    <property type="project" value="TreeGrafter"/>
</dbReference>